<dbReference type="InterPro" id="IPR036388">
    <property type="entry name" value="WH-like_DNA-bd_sf"/>
</dbReference>
<protein>
    <submittedName>
        <fullName evidence="2">MarR family transcriptional regulator</fullName>
    </submittedName>
</protein>
<dbReference type="Gene3D" id="1.10.10.10">
    <property type="entry name" value="Winged helix-like DNA-binding domain superfamily/Winged helix DNA-binding domain"/>
    <property type="match status" value="1"/>
</dbReference>
<dbReference type="PANTHER" id="PTHR33164">
    <property type="entry name" value="TRANSCRIPTIONAL REGULATOR, MARR FAMILY"/>
    <property type="match status" value="1"/>
</dbReference>
<evidence type="ECO:0000313" key="3">
    <source>
        <dbReference type="Proteomes" id="UP000297564"/>
    </source>
</evidence>
<name>A0A4Z0BDN5_9BURK</name>
<dbReference type="GO" id="GO:0003700">
    <property type="term" value="F:DNA-binding transcription factor activity"/>
    <property type="evidence" value="ECO:0007669"/>
    <property type="project" value="InterPro"/>
</dbReference>
<dbReference type="Pfam" id="PF12802">
    <property type="entry name" value="MarR_2"/>
    <property type="match status" value="1"/>
</dbReference>
<evidence type="ECO:0000313" key="2">
    <source>
        <dbReference type="EMBL" id="TFY97416.1"/>
    </source>
</evidence>
<dbReference type="PANTHER" id="PTHR33164:SF43">
    <property type="entry name" value="HTH-TYPE TRANSCRIPTIONAL REPRESSOR YETL"/>
    <property type="match status" value="1"/>
</dbReference>
<dbReference type="SMART" id="SM00347">
    <property type="entry name" value="HTH_MARR"/>
    <property type="match status" value="1"/>
</dbReference>
<dbReference type="PRINTS" id="PR00598">
    <property type="entry name" value="HTHMARR"/>
</dbReference>
<proteinExistence type="predicted"/>
<comment type="caution">
    <text evidence="2">The sequence shown here is derived from an EMBL/GenBank/DDBJ whole genome shotgun (WGS) entry which is preliminary data.</text>
</comment>
<dbReference type="OrthoDB" id="188700at2"/>
<dbReference type="InterPro" id="IPR036390">
    <property type="entry name" value="WH_DNA-bd_sf"/>
</dbReference>
<dbReference type="Proteomes" id="UP000297564">
    <property type="component" value="Unassembled WGS sequence"/>
</dbReference>
<keyword evidence="3" id="KW-1185">Reference proteome</keyword>
<dbReference type="PROSITE" id="PS50995">
    <property type="entry name" value="HTH_MARR_2"/>
    <property type="match status" value="1"/>
</dbReference>
<dbReference type="EMBL" id="SMLL01000007">
    <property type="protein sequence ID" value="TFY97416.1"/>
    <property type="molecule type" value="Genomic_DNA"/>
</dbReference>
<dbReference type="RefSeq" id="WP_135286582.1">
    <property type="nucleotide sequence ID" value="NZ_SMLL01000007.1"/>
</dbReference>
<evidence type="ECO:0000259" key="1">
    <source>
        <dbReference type="PROSITE" id="PS50995"/>
    </source>
</evidence>
<dbReference type="GO" id="GO:0006950">
    <property type="term" value="P:response to stress"/>
    <property type="evidence" value="ECO:0007669"/>
    <property type="project" value="TreeGrafter"/>
</dbReference>
<organism evidence="2 3">
    <name type="scientific">Ramlibacter rhizophilus</name>
    <dbReference type="NCBI Taxonomy" id="1781167"/>
    <lineage>
        <taxon>Bacteria</taxon>
        <taxon>Pseudomonadati</taxon>
        <taxon>Pseudomonadota</taxon>
        <taxon>Betaproteobacteria</taxon>
        <taxon>Burkholderiales</taxon>
        <taxon>Comamonadaceae</taxon>
        <taxon>Ramlibacter</taxon>
    </lineage>
</organism>
<sequence>MRKSVDTVNHIGVKTPGDVLESVHQLMHLVRAHRQREAGGLGHMEGKVLAYFARHPGSTQRDLAAQMQRDKGQLARLVAGLRERGLLEASPDPGDRRSVLLAPSDEGRRLLQSLRRHAGRLSAAAVRGLGADEQETLLALLARVRANLEAAD</sequence>
<accession>A0A4Z0BDN5</accession>
<dbReference type="SUPFAM" id="SSF46785">
    <property type="entry name" value="Winged helix' DNA-binding domain"/>
    <property type="match status" value="1"/>
</dbReference>
<dbReference type="InterPro" id="IPR000835">
    <property type="entry name" value="HTH_MarR-typ"/>
</dbReference>
<reference evidence="2 3" key="1">
    <citation type="submission" date="2019-03" db="EMBL/GenBank/DDBJ databases">
        <title>Ramlibacter rhizophilus CCTCC AB2015357, whole genome shotgun sequence.</title>
        <authorList>
            <person name="Zhang X."/>
            <person name="Feng G."/>
            <person name="Zhu H."/>
        </authorList>
    </citation>
    <scope>NUCLEOTIDE SEQUENCE [LARGE SCALE GENOMIC DNA]</scope>
    <source>
        <strain evidence="2 3">CCTCC AB2015357</strain>
    </source>
</reference>
<dbReference type="AlphaFoldDB" id="A0A4Z0BDN5"/>
<feature type="domain" description="HTH marR-type" evidence="1">
    <location>
        <begin position="1"/>
        <end position="146"/>
    </location>
</feature>
<gene>
    <name evidence="2" type="ORF">EZ242_17985</name>
</gene>
<dbReference type="InterPro" id="IPR039422">
    <property type="entry name" value="MarR/SlyA-like"/>
</dbReference>